<evidence type="ECO:0000256" key="2">
    <source>
        <dbReference type="ARBA" id="ARBA00009415"/>
    </source>
</evidence>
<comment type="subcellular location">
    <subcellularLocation>
        <location evidence="1">Cell projection</location>
        <location evidence="1">Cilium</location>
    </subcellularLocation>
</comment>
<keyword evidence="3" id="KW-0969">Cilium</keyword>
<dbReference type="GO" id="GO:0030992">
    <property type="term" value="C:intraciliary transport particle B"/>
    <property type="evidence" value="ECO:0000318"/>
    <property type="project" value="GO_Central"/>
</dbReference>
<gene>
    <name evidence="6" type="ORF">MARPO_0008s0156</name>
</gene>
<evidence type="ECO:0000256" key="5">
    <source>
        <dbReference type="SAM" id="MobiDB-lite"/>
    </source>
</evidence>
<dbReference type="EMBL" id="KZ772680">
    <property type="protein sequence ID" value="PTQ47396.1"/>
    <property type="molecule type" value="Genomic_DNA"/>
</dbReference>
<dbReference type="Pfam" id="PF10498">
    <property type="entry name" value="IFT57"/>
    <property type="match status" value="1"/>
</dbReference>
<feature type="region of interest" description="Disordered" evidence="5">
    <location>
        <begin position="178"/>
        <end position="203"/>
    </location>
</feature>
<dbReference type="GO" id="GO:0042073">
    <property type="term" value="P:intraciliary transport"/>
    <property type="evidence" value="ECO:0000318"/>
    <property type="project" value="GO_Central"/>
</dbReference>
<dbReference type="PANTHER" id="PTHR16011">
    <property type="entry name" value="IFT57/HIPPI"/>
    <property type="match status" value="1"/>
</dbReference>
<dbReference type="AlphaFoldDB" id="A0A2R6XMZ1"/>
<proteinExistence type="inferred from homology"/>
<evidence type="ECO:0000256" key="1">
    <source>
        <dbReference type="ARBA" id="ARBA00004138"/>
    </source>
</evidence>
<evidence type="ECO:0000256" key="4">
    <source>
        <dbReference type="ARBA" id="ARBA00023273"/>
    </source>
</evidence>
<sequence>MHAMMGDVRLLPDQSEVRATVLMEFIIDKLKLLSYERDFCFSRKPPWPRLHKLYFALPAHNRNEQFLYFINITSWLLRIIGRNFETPSEADDPNTTCTNISVELRDLGFAPPSWPPAKLKQGHGDAVCSVLDGLTSLALEIRKFQFQPPQNPCDNYPEESPKLGNDRVETTDELYVPDSEDAEASRVDEFTPDLDERKSSDSSFVVRSNVDPQKWRLELERVAPQLRVSVVADGKDWRAHLEQAHKLEGDMLASLTSNQDQLERVEMDVTSALEKLESRENFINAQFEPLAAEYAAVKSQISGIQEKHRRSLENVANLTQKLSQISDQLDHVKQLMVEKGNVISDLSPLVLMKSTTQKLKAEIRDMELQNGVLKNSLLQASLKQVRKGDDEQPTGACDFQT</sequence>
<protein>
    <recommendedName>
        <fullName evidence="8">Intraflagellar transport protein 57 homolog</fullName>
    </recommendedName>
</protein>
<feature type="compositionally biased region" description="Basic and acidic residues" evidence="5">
    <location>
        <begin position="183"/>
        <end position="200"/>
    </location>
</feature>
<dbReference type="OrthoDB" id="423881at2759"/>
<evidence type="ECO:0000313" key="6">
    <source>
        <dbReference type="EMBL" id="PTQ47396.1"/>
    </source>
</evidence>
<dbReference type="GO" id="GO:0005815">
    <property type="term" value="C:microtubule organizing center"/>
    <property type="evidence" value="ECO:0000318"/>
    <property type="project" value="GO_Central"/>
</dbReference>
<dbReference type="GO" id="GO:0005794">
    <property type="term" value="C:Golgi apparatus"/>
    <property type="evidence" value="ECO:0000318"/>
    <property type="project" value="GO_Central"/>
</dbReference>
<comment type="similarity">
    <text evidence="2">Belongs to the IFT57 family.</text>
</comment>
<keyword evidence="4" id="KW-0966">Cell projection</keyword>
<dbReference type="GO" id="GO:0005929">
    <property type="term" value="C:cilium"/>
    <property type="evidence" value="ECO:0000318"/>
    <property type="project" value="GO_Central"/>
</dbReference>
<evidence type="ECO:0000313" key="7">
    <source>
        <dbReference type="Proteomes" id="UP000244005"/>
    </source>
</evidence>
<dbReference type="InterPro" id="IPR019530">
    <property type="entry name" value="Intra-flagellar_transport_57"/>
</dbReference>
<dbReference type="Proteomes" id="UP000244005">
    <property type="component" value="Unassembled WGS sequence"/>
</dbReference>
<dbReference type="Gramene" id="Mp8g10670.1">
    <property type="protein sequence ID" value="Mp8g10670.1.cds"/>
    <property type="gene ID" value="Mp8g10670"/>
</dbReference>
<accession>A0A2R6XMZ1</accession>
<keyword evidence="7" id="KW-1185">Reference proteome</keyword>
<name>A0A2R6XMZ1_MARPO</name>
<dbReference type="GO" id="GO:1905515">
    <property type="term" value="P:non-motile cilium assembly"/>
    <property type="evidence" value="ECO:0000318"/>
    <property type="project" value="GO_Central"/>
</dbReference>
<dbReference type="PANTHER" id="PTHR16011:SF0">
    <property type="entry name" value="INTRAFLAGELLAR TRANSPORT PROTEIN 57 HOMOLOG"/>
    <property type="match status" value="1"/>
</dbReference>
<evidence type="ECO:0000256" key="3">
    <source>
        <dbReference type="ARBA" id="ARBA00023069"/>
    </source>
</evidence>
<organism evidence="6 7">
    <name type="scientific">Marchantia polymorpha</name>
    <name type="common">Common liverwort</name>
    <name type="synonym">Marchantia aquatica</name>
    <dbReference type="NCBI Taxonomy" id="3197"/>
    <lineage>
        <taxon>Eukaryota</taxon>
        <taxon>Viridiplantae</taxon>
        <taxon>Streptophyta</taxon>
        <taxon>Embryophyta</taxon>
        <taxon>Marchantiophyta</taxon>
        <taxon>Marchantiopsida</taxon>
        <taxon>Marchantiidae</taxon>
        <taxon>Marchantiales</taxon>
        <taxon>Marchantiaceae</taxon>
        <taxon>Marchantia</taxon>
    </lineage>
</organism>
<reference evidence="7" key="1">
    <citation type="journal article" date="2017" name="Cell">
        <title>Insights into land plant evolution garnered from the Marchantia polymorpha genome.</title>
        <authorList>
            <person name="Bowman J.L."/>
            <person name="Kohchi T."/>
            <person name="Yamato K.T."/>
            <person name="Jenkins J."/>
            <person name="Shu S."/>
            <person name="Ishizaki K."/>
            <person name="Yamaoka S."/>
            <person name="Nishihama R."/>
            <person name="Nakamura Y."/>
            <person name="Berger F."/>
            <person name="Adam C."/>
            <person name="Aki S.S."/>
            <person name="Althoff F."/>
            <person name="Araki T."/>
            <person name="Arteaga-Vazquez M.A."/>
            <person name="Balasubrmanian S."/>
            <person name="Barry K."/>
            <person name="Bauer D."/>
            <person name="Boehm C.R."/>
            <person name="Briginshaw L."/>
            <person name="Caballero-Perez J."/>
            <person name="Catarino B."/>
            <person name="Chen F."/>
            <person name="Chiyoda S."/>
            <person name="Chovatia M."/>
            <person name="Davies K.M."/>
            <person name="Delmans M."/>
            <person name="Demura T."/>
            <person name="Dierschke T."/>
            <person name="Dolan L."/>
            <person name="Dorantes-Acosta A.E."/>
            <person name="Eklund D.M."/>
            <person name="Florent S.N."/>
            <person name="Flores-Sandoval E."/>
            <person name="Fujiyama A."/>
            <person name="Fukuzawa H."/>
            <person name="Galik B."/>
            <person name="Grimanelli D."/>
            <person name="Grimwood J."/>
            <person name="Grossniklaus U."/>
            <person name="Hamada T."/>
            <person name="Haseloff J."/>
            <person name="Hetherington A.J."/>
            <person name="Higo A."/>
            <person name="Hirakawa Y."/>
            <person name="Hundley H.N."/>
            <person name="Ikeda Y."/>
            <person name="Inoue K."/>
            <person name="Inoue S.I."/>
            <person name="Ishida S."/>
            <person name="Jia Q."/>
            <person name="Kakita M."/>
            <person name="Kanazawa T."/>
            <person name="Kawai Y."/>
            <person name="Kawashima T."/>
            <person name="Kennedy M."/>
            <person name="Kinose K."/>
            <person name="Kinoshita T."/>
            <person name="Kohara Y."/>
            <person name="Koide E."/>
            <person name="Komatsu K."/>
            <person name="Kopischke S."/>
            <person name="Kubo M."/>
            <person name="Kyozuka J."/>
            <person name="Lagercrantz U."/>
            <person name="Lin S.S."/>
            <person name="Lindquist E."/>
            <person name="Lipzen A.M."/>
            <person name="Lu C.W."/>
            <person name="De Luna E."/>
            <person name="Martienssen R.A."/>
            <person name="Minamino N."/>
            <person name="Mizutani M."/>
            <person name="Mizutani M."/>
            <person name="Mochizuki N."/>
            <person name="Monte I."/>
            <person name="Mosher R."/>
            <person name="Nagasaki H."/>
            <person name="Nakagami H."/>
            <person name="Naramoto S."/>
            <person name="Nishitani K."/>
            <person name="Ohtani M."/>
            <person name="Okamoto T."/>
            <person name="Okumura M."/>
            <person name="Phillips J."/>
            <person name="Pollak B."/>
            <person name="Reinders A."/>
            <person name="Rovekamp M."/>
            <person name="Sano R."/>
            <person name="Sawa S."/>
            <person name="Schmid M.W."/>
            <person name="Shirakawa M."/>
            <person name="Solano R."/>
            <person name="Spunde A."/>
            <person name="Suetsugu N."/>
            <person name="Sugano S."/>
            <person name="Sugiyama A."/>
            <person name="Sun R."/>
            <person name="Suzuki Y."/>
            <person name="Takenaka M."/>
            <person name="Takezawa D."/>
            <person name="Tomogane H."/>
            <person name="Tsuzuki M."/>
            <person name="Ueda T."/>
            <person name="Umeda M."/>
            <person name="Ward J.M."/>
            <person name="Watanabe Y."/>
            <person name="Yazaki K."/>
            <person name="Yokoyama R."/>
            <person name="Yoshitake Y."/>
            <person name="Yotsui I."/>
            <person name="Zachgo S."/>
            <person name="Schmutz J."/>
        </authorList>
    </citation>
    <scope>NUCLEOTIDE SEQUENCE [LARGE SCALE GENOMIC DNA]</scope>
    <source>
        <strain evidence="7">Tak-1</strain>
    </source>
</reference>
<evidence type="ECO:0008006" key="8">
    <source>
        <dbReference type="Google" id="ProtNLM"/>
    </source>
</evidence>